<dbReference type="PANTHER" id="PTHR31611:SF0">
    <property type="entry name" value="HIGH-AFFINITY NICKEL TRANSPORT PROTEIN NIC1"/>
    <property type="match status" value="1"/>
</dbReference>
<feature type="transmembrane region" description="Helical" evidence="8">
    <location>
        <begin position="310"/>
        <end position="330"/>
    </location>
</feature>
<evidence type="ECO:0000256" key="4">
    <source>
        <dbReference type="ARBA" id="ARBA00022596"/>
    </source>
</evidence>
<proteinExistence type="inferred from homology"/>
<dbReference type="Proteomes" id="UP000314960">
    <property type="component" value="Chromosome"/>
</dbReference>
<gene>
    <name evidence="9" type="ORF">BSQ49_08365</name>
</gene>
<evidence type="ECO:0000256" key="7">
    <source>
        <dbReference type="ARBA" id="ARBA00023136"/>
    </source>
</evidence>
<feature type="transmembrane region" description="Helical" evidence="8">
    <location>
        <begin position="221"/>
        <end position="242"/>
    </location>
</feature>
<sequence length="339" mass="37623">MRRKVLLSQSVKKVLLYYGAVILMHIIGVILLSCGASQFPEFWGLGLLAYLLGLRHAFDADHIAAIDNTVRKLIQQRSKSEGVGYFFSLGHSTIVLVMVIAVCFSLKWIKVKLPLFEAIGGTIGSTVSGTFLINIAFVNLIIFINLWKILKSTNKDDYDEHSLDKLLLSRGILSRIIAPIFRIVSKQSQMYLVGLLFGLGFDTASEISVIAISATAAKSNISYLGIIALPIIFASGMSLMDTTDSIMMASAYKWALDTPLKKIKYNLVVTFISILAAFTIGMFELLQVTSQVFGLKNSVIKIIQGVNMDYLGYGLWISLTTVWVVSYIVWMRIKKDVRV</sequence>
<dbReference type="GO" id="GO:0005886">
    <property type="term" value="C:plasma membrane"/>
    <property type="evidence" value="ECO:0007669"/>
    <property type="project" value="UniProtKB-SubCell"/>
</dbReference>
<dbReference type="KEGG" id="lhw:BSQ49_08365"/>
<organism evidence="9 10">
    <name type="scientific">Liquorilactobacillus hordei</name>
    <dbReference type="NCBI Taxonomy" id="468911"/>
    <lineage>
        <taxon>Bacteria</taxon>
        <taxon>Bacillati</taxon>
        <taxon>Bacillota</taxon>
        <taxon>Bacilli</taxon>
        <taxon>Lactobacillales</taxon>
        <taxon>Lactobacillaceae</taxon>
        <taxon>Liquorilactobacillus</taxon>
    </lineage>
</organism>
<dbReference type="InterPro" id="IPR011541">
    <property type="entry name" value="Ni/Co_transpt_high_affinity"/>
</dbReference>
<evidence type="ECO:0000256" key="5">
    <source>
        <dbReference type="ARBA" id="ARBA00022692"/>
    </source>
</evidence>
<evidence type="ECO:0000313" key="10">
    <source>
        <dbReference type="Proteomes" id="UP000314960"/>
    </source>
</evidence>
<feature type="transmembrane region" description="Helical" evidence="8">
    <location>
        <begin position="15"/>
        <end position="39"/>
    </location>
</feature>
<feature type="transmembrane region" description="Helical" evidence="8">
    <location>
        <begin position="263"/>
        <end position="283"/>
    </location>
</feature>
<keyword evidence="5 8" id="KW-0812">Transmembrane</keyword>
<evidence type="ECO:0000256" key="2">
    <source>
        <dbReference type="ARBA" id="ARBA00010892"/>
    </source>
</evidence>
<accession>A0A3Q8CA49</accession>
<keyword evidence="3 8" id="KW-0813">Transport</keyword>
<keyword evidence="6 8" id="KW-1133">Transmembrane helix</keyword>
<feature type="transmembrane region" description="Helical" evidence="8">
    <location>
        <begin position="191"/>
        <end position="215"/>
    </location>
</feature>
<dbReference type="InterPro" id="IPR004688">
    <property type="entry name" value="Ni/Co_transpt"/>
</dbReference>
<dbReference type="EMBL" id="CP018176">
    <property type="protein sequence ID" value="AUJ30200.1"/>
    <property type="molecule type" value="Genomic_DNA"/>
</dbReference>
<keyword evidence="4" id="KW-0533">Nickel</keyword>
<comment type="subcellular location">
    <subcellularLocation>
        <location evidence="8">Cell membrane</location>
        <topology evidence="8">Multi-pass membrane protein</topology>
    </subcellularLocation>
    <subcellularLocation>
        <location evidence="1">Endomembrane system</location>
        <topology evidence="1">Multi-pass membrane protein</topology>
    </subcellularLocation>
</comment>
<evidence type="ECO:0000256" key="8">
    <source>
        <dbReference type="RuleBase" id="RU362101"/>
    </source>
</evidence>
<feature type="transmembrane region" description="Helical" evidence="8">
    <location>
        <begin position="85"/>
        <end position="106"/>
    </location>
</feature>
<evidence type="ECO:0000256" key="3">
    <source>
        <dbReference type="ARBA" id="ARBA00022448"/>
    </source>
</evidence>
<dbReference type="PROSITE" id="PS51257">
    <property type="entry name" value="PROKAR_LIPOPROTEIN"/>
    <property type="match status" value="1"/>
</dbReference>
<name>A0A3Q8CA49_9LACO</name>
<comment type="similarity">
    <text evidence="2 8">Belongs to the NiCoT transporter (TC 2.A.52) family.</text>
</comment>
<dbReference type="GO" id="GO:0015099">
    <property type="term" value="F:nickel cation transmembrane transporter activity"/>
    <property type="evidence" value="ECO:0007669"/>
    <property type="project" value="UniProtKB-UniRule"/>
</dbReference>
<protein>
    <recommendedName>
        <fullName evidence="8">Nickel/cobalt efflux system</fullName>
    </recommendedName>
</protein>
<evidence type="ECO:0000256" key="1">
    <source>
        <dbReference type="ARBA" id="ARBA00004127"/>
    </source>
</evidence>
<dbReference type="PANTHER" id="PTHR31611">
    <property type="entry name" value="HIGH-AFFINITY NICKEL TRANSPORT PROTEIN NIC1"/>
    <property type="match status" value="1"/>
</dbReference>
<evidence type="ECO:0000256" key="6">
    <source>
        <dbReference type="ARBA" id="ARBA00022989"/>
    </source>
</evidence>
<reference evidence="9 10" key="1">
    <citation type="submission" date="2016-11" db="EMBL/GenBank/DDBJ databases">
        <title>Interaction between Lactobacillus species and yeast in water kefir.</title>
        <authorList>
            <person name="Behr J."/>
            <person name="Xu D."/>
            <person name="Vogel R.F."/>
        </authorList>
    </citation>
    <scope>NUCLEOTIDE SEQUENCE [LARGE SCALE GENOMIC DNA]</scope>
    <source>
        <strain evidence="9 10">TMW 1.1822</strain>
    </source>
</reference>
<keyword evidence="7 8" id="KW-0472">Membrane</keyword>
<dbReference type="AlphaFoldDB" id="A0A3Q8CA49"/>
<dbReference type="Pfam" id="PF03824">
    <property type="entry name" value="NicO"/>
    <property type="match status" value="1"/>
</dbReference>
<dbReference type="GO" id="GO:0012505">
    <property type="term" value="C:endomembrane system"/>
    <property type="evidence" value="ECO:0007669"/>
    <property type="project" value="UniProtKB-SubCell"/>
</dbReference>
<feature type="transmembrane region" description="Helical" evidence="8">
    <location>
        <begin position="118"/>
        <end position="147"/>
    </location>
</feature>
<evidence type="ECO:0000313" key="9">
    <source>
        <dbReference type="EMBL" id="AUJ30200.1"/>
    </source>
</evidence>